<organism evidence="5 6">
    <name type="scientific">Flavipsychrobacter stenotrophus</name>
    <dbReference type="NCBI Taxonomy" id="2077091"/>
    <lineage>
        <taxon>Bacteria</taxon>
        <taxon>Pseudomonadati</taxon>
        <taxon>Bacteroidota</taxon>
        <taxon>Chitinophagia</taxon>
        <taxon>Chitinophagales</taxon>
        <taxon>Chitinophagaceae</taxon>
        <taxon>Flavipsychrobacter</taxon>
    </lineage>
</organism>
<keyword evidence="1" id="KW-0732">Signal</keyword>
<dbReference type="InterPro" id="IPR007450">
    <property type="entry name" value="BamE_dom"/>
</dbReference>
<evidence type="ECO:0000313" key="6">
    <source>
        <dbReference type="Proteomes" id="UP000239872"/>
    </source>
</evidence>
<dbReference type="Gene3D" id="3.30.1450.10">
    <property type="match status" value="1"/>
</dbReference>
<proteinExistence type="predicted"/>
<evidence type="ECO:0000256" key="1">
    <source>
        <dbReference type="ARBA" id="ARBA00022729"/>
    </source>
</evidence>
<dbReference type="Proteomes" id="UP000239872">
    <property type="component" value="Unassembled WGS sequence"/>
</dbReference>
<keyword evidence="2 3" id="KW-0472">Membrane</keyword>
<sequence length="104" mass="11908">MKQIRRIWIIIPTSTLLLMIIFFMAGGRLDGYSKQEAKLMQQLTAGMDSNQVISILGSPDSRSYHDDSTFLFEYFISNKMWSTLPFVKFDSAGKVTSACYHIKE</sequence>
<evidence type="ECO:0000256" key="3">
    <source>
        <dbReference type="SAM" id="Phobius"/>
    </source>
</evidence>
<dbReference type="EMBL" id="PPSL01000001">
    <property type="protein sequence ID" value="PQJ12380.1"/>
    <property type="molecule type" value="Genomic_DNA"/>
</dbReference>
<feature type="domain" description="Outer membrane protein assembly factor BamE" evidence="4">
    <location>
        <begin position="37"/>
        <end position="96"/>
    </location>
</feature>
<name>A0A2S7SZK0_9BACT</name>
<accession>A0A2S7SZK0</accession>
<gene>
    <name evidence="5" type="ORF">CJD36_001110</name>
</gene>
<reference evidence="5 6" key="1">
    <citation type="submission" date="2018-01" db="EMBL/GenBank/DDBJ databases">
        <title>A novel member of the phylum Bacteroidetes isolated from glacier ice.</title>
        <authorList>
            <person name="Liu Q."/>
            <person name="Xin Y.-H."/>
        </authorList>
    </citation>
    <scope>NUCLEOTIDE SEQUENCE [LARGE SCALE GENOMIC DNA]</scope>
    <source>
        <strain evidence="5 6">RB1R16</strain>
    </source>
</reference>
<evidence type="ECO:0000256" key="2">
    <source>
        <dbReference type="ARBA" id="ARBA00023136"/>
    </source>
</evidence>
<keyword evidence="3" id="KW-1133">Transmembrane helix</keyword>
<dbReference type="RefSeq" id="WP_105037264.1">
    <property type="nucleotide sequence ID" value="NZ_PPSL01000001.1"/>
</dbReference>
<evidence type="ECO:0000313" key="5">
    <source>
        <dbReference type="EMBL" id="PQJ12380.1"/>
    </source>
</evidence>
<dbReference type="Pfam" id="PF04355">
    <property type="entry name" value="BamE"/>
    <property type="match status" value="1"/>
</dbReference>
<feature type="transmembrane region" description="Helical" evidence="3">
    <location>
        <begin position="7"/>
        <end position="25"/>
    </location>
</feature>
<dbReference type="AlphaFoldDB" id="A0A2S7SZK0"/>
<comment type="caution">
    <text evidence="5">The sequence shown here is derived from an EMBL/GenBank/DDBJ whole genome shotgun (WGS) entry which is preliminary data.</text>
</comment>
<evidence type="ECO:0000259" key="4">
    <source>
        <dbReference type="Pfam" id="PF04355"/>
    </source>
</evidence>
<protein>
    <recommendedName>
        <fullName evidence="4">Outer membrane protein assembly factor BamE domain-containing protein</fullName>
    </recommendedName>
</protein>
<keyword evidence="6" id="KW-1185">Reference proteome</keyword>
<dbReference type="InterPro" id="IPR037873">
    <property type="entry name" value="BamE-like"/>
</dbReference>
<keyword evidence="3" id="KW-0812">Transmembrane</keyword>
<dbReference type="GO" id="GO:0019867">
    <property type="term" value="C:outer membrane"/>
    <property type="evidence" value="ECO:0007669"/>
    <property type="project" value="InterPro"/>
</dbReference>